<feature type="domain" description="Signal transduction histidine kinase subgroup 3 dimerisation and phosphoacceptor" evidence="11">
    <location>
        <begin position="200"/>
        <end position="265"/>
    </location>
</feature>
<evidence type="ECO:0000256" key="8">
    <source>
        <dbReference type="ARBA" id="ARBA00023012"/>
    </source>
</evidence>
<name>A0ABQ7FKS7_9ACTN</name>
<keyword evidence="4" id="KW-0808">Transferase</keyword>
<keyword evidence="13" id="KW-1185">Reference proteome</keyword>
<feature type="transmembrane region" description="Helical" evidence="9">
    <location>
        <begin position="155"/>
        <end position="171"/>
    </location>
</feature>
<evidence type="ECO:0000256" key="4">
    <source>
        <dbReference type="ARBA" id="ARBA00022679"/>
    </source>
</evidence>
<feature type="transmembrane region" description="Helical" evidence="9">
    <location>
        <begin position="23"/>
        <end position="44"/>
    </location>
</feature>
<dbReference type="EC" id="2.7.13.3" evidence="2"/>
<keyword evidence="3" id="KW-0597">Phosphoprotein</keyword>
<dbReference type="InterPro" id="IPR036890">
    <property type="entry name" value="HATPase_C_sf"/>
</dbReference>
<keyword evidence="6 12" id="KW-0418">Kinase</keyword>
<dbReference type="SUPFAM" id="SSF55874">
    <property type="entry name" value="ATPase domain of HSP90 chaperone/DNA topoisomerase II/histidine kinase"/>
    <property type="match status" value="1"/>
</dbReference>
<evidence type="ECO:0000256" key="7">
    <source>
        <dbReference type="ARBA" id="ARBA00022840"/>
    </source>
</evidence>
<keyword evidence="9" id="KW-1133">Transmembrane helix</keyword>
<dbReference type="Gene3D" id="1.20.5.1930">
    <property type="match status" value="1"/>
</dbReference>
<comment type="catalytic activity">
    <reaction evidence="1">
        <text>ATP + protein L-histidine = ADP + protein N-phospho-L-histidine.</text>
        <dbReference type="EC" id="2.7.13.3"/>
    </reaction>
</comment>
<evidence type="ECO:0000256" key="9">
    <source>
        <dbReference type="SAM" id="Phobius"/>
    </source>
</evidence>
<evidence type="ECO:0000256" key="5">
    <source>
        <dbReference type="ARBA" id="ARBA00022741"/>
    </source>
</evidence>
<dbReference type="RefSeq" id="WP_156205776.1">
    <property type="nucleotide sequence ID" value="NZ_WHPN01000254.1"/>
</dbReference>
<dbReference type="Proteomes" id="UP000621266">
    <property type="component" value="Unassembled WGS sequence"/>
</dbReference>
<dbReference type="InterPro" id="IPR050482">
    <property type="entry name" value="Sensor_HK_TwoCompSys"/>
</dbReference>
<dbReference type="PANTHER" id="PTHR24421:SF10">
    <property type="entry name" value="NITRATE_NITRITE SENSOR PROTEIN NARQ"/>
    <property type="match status" value="1"/>
</dbReference>
<gene>
    <name evidence="12" type="ORF">GCU69_10910</name>
</gene>
<dbReference type="GO" id="GO:0016301">
    <property type="term" value="F:kinase activity"/>
    <property type="evidence" value="ECO:0007669"/>
    <property type="project" value="UniProtKB-KW"/>
</dbReference>
<dbReference type="EMBL" id="WHPN01000254">
    <property type="protein sequence ID" value="KAF4408995.1"/>
    <property type="molecule type" value="Genomic_DNA"/>
</dbReference>
<feature type="domain" description="Histidine kinase/HSP90-like ATPase" evidence="10">
    <location>
        <begin position="310"/>
        <end position="405"/>
    </location>
</feature>
<feature type="transmembrane region" description="Helical" evidence="9">
    <location>
        <begin position="50"/>
        <end position="70"/>
    </location>
</feature>
<dbReference type="Pfam" id="PF02518">
    <property type="entry name" value="HATPase_c"/>
    <property type="match status" value="1"/>
</dbReference>
<organism evidence="12 13">
    <name type="scientific">Streptomyces lycii</name>
    <dbReference type="NCBI Taxonomy" id="2654337"/>
    <lineage>
        <taxon>Bacteria</taxon>
        <taxon>Bacillati</taxon>
        <taxon>Actinomycetota</taxon>
        <taxon>Actinomycetes</taxon>
        <taxon>Kitasatosporales</taxon>
        <taxon>Streptomycetaceae</taxon>
        <taxon>Streptomyces</taxon>
    </lineage>
</organism>
<proteinExistence type="predicted"/>
<accession>A0ABQ7FKS7</accession>
<reference evidence="12 13" key="1">
    <citation type="submission" date="2019-10" db="EMBL/GenBank/DDBJ databases">
        <title>Streptomyces tenebrisbrunneis sp.nov., an endogenous actinomycete isolated from of Lycium ruthenicum.</title>
        <authorList>
            <person name="Ma L."/>
        </authorList>
    </citation>
    <scope>NUCLEOTIDE SEQUENCE [LARGE SCALE GENOMIC DNA]</scope>
    <source>
        <strain evidence="12 13">TRM 66187</strain>
    </source>
</reference>
<dbReference type="PANTHER" id="PTHR24421">
    <property type="entry name" value="NITRATE/NITRITE SENSOR PROTEIN NARX-RELATED"/>
    <property type="match status" value="1"/>
</dbReference>
<feature type="transmembrane region" description="Helical" evidence="9">
    <location>
        <begin position="77"/>
        <end position="96"/>
    </location>
</feature>
<dbReference type="Gene3D" id="3.30.565.10">
    <property type="entry name" value="Histidine kinase-like ATPase, C-terminal domain"/>
    <property type="match status" value="1"/>
</dbReference>
<dbReference type="Pfam" id="PF07730">
    <property type="entry name" value="HisKA_3"/>
    <property type="match status" value="1"/>
</dbReference>
<feature type="transmembrane region" description="Helical" evidence="9">
    <location>
        <begin position="102"/>
        <end position="121"/>
    </location>
</feature>
<dbReference type="InterPro" id="IPR003594">
    <property type="entry name" value="HATPase_dom"/>
</dbReference>
<dbReference type="InterPro" id="IPR011712">
    <property type="entry name" value="Sig_transdc_His_kin_sub3_dim/P"/>
</dbReference>
<evidence type="ECO:0000313" key="12">
    <source>
        <dbReference type="EMBL" id="KAF4408995.1"/>
    </source>
</evidence>
<comment type="caution">
    <text evidence="12">The sequence shown here is derived from an EMBL/GenBank/DDBJ whole genome shotgun (WGS) entry which is preliminary data.</text>
</comment>
<evidence type="ECO:0000259" key="11">
    <source>
        <dbReference type="Pfam" id="PF07730"/>
    </source>
</evidence>
<keyword evidence="8" id="KW-0902">Two-component regulatory system</keyword>
<evidence type="ECO:0000256" key="2">
    <source>
        <dbReference type="ARBA" id="ARBA00012438"/>
    </source>
</evidence>
<evidence type="ECO:0000259" key="10">
    <source>
        <dbReference type="Pfam" id="PF02518"/>
    </source>
</evidence>
<keyword evidence="9" id="KW-0812">Transmembrane</keyword>
<evidence type="ECO:0000313" key="13">
    <source>
        <dbReference type="Proteomes" id="UP000621266"/>
    </source>
</evidence>
<evidence type="ECO:0000256" key="3">
    <source>
        <dbReference type="ARBA" id="ARBA00022553"/>
    </source>
</evidence>
<evidence type="ECO:0000256" key="6">
    <source>
        <dbReference type="ARBA" id="ARBA00022777"/>
    </source>
</evidence>
<protein>
    <recommendedName>
        <fullName evidence="2">histidine kinase</fullName>
        <ecNumber evidence="2">2.7.13.3</ecNumber>
    </recommendedName>
</protein>
<feature type="transmembrane region" description="Helical" evidence="9">
    <location>
        <begin position="128"/>
        <end position="149"/>
    </location>
</feature>
<keyword evidence="7" id="KW-0067">ATP-binding</keyword>
<keyword evidence="5" id="KW-0547">Nucleotide-binding</keyword>
<dbReference type="CDD" id="cd16917">
    <property type="entry name" value="HATPase_UhpB-NarQ-NarX-like"/>
    <property type="match status" value="1"/>
</dbReference>
<keyword evidence="9" id="KW-0472">Membrane</keyword>
<evidence type="ECO:0000256" key="1">
    <source>
        <dbReference type="ARBA" id="ARBA00000085"/>
    </source>
</evidence>
<sequence>MISVQEEPTGALLAGASRRWVRLLPWAVAFILFAALLPTTIHVLSVDYGLNGGVASALAVAQTAPLLLAVVRPLRAWYVIFTADVAGALALLTIDFDAQRLWPFPPMEIVGYIGLCLALGLREPRRTLLLVWLATAGASVGLGFVAPTGTGARDALLTVLSGVALVLGGALRERYEAQRRLAEQETISEAERGRRTLLEERARIARELHDVVAHHMSVITVQADTAAYRLDRLPPDVQEEFTSIAATARESLGEMRRLLGVLRNEESHGELAPQPGLTRIGQLAEATTRAGVPVEYSPCDADVSEAVGLSAYRIVQEALANVVRHAPGAPTQVSVSESVSEDSSWLTVLVVNGPPPVPPAAPLEEGGTGHGLVGMRERVRLAGGTLDSGPLPDGGFRVAAQLPLTERDST</sequence>